<evidence type="ECO:0000256" key="2">
    <source>
        <dbReference type="ARBA" id="ARBA00022490"/>
    </source>
</evidence>
<organism evidence="10">
    <name type="scientific">human gut metagenome</name>
    <dbReference type="NCBI Taxonomy" id="408170"/>
    <lineage>
        <taxon>unclassified sequences</taxon>
        <taxon>metagenomes</taxon>
        <taxon>organismal metagenomes</taxon>
    </lineage>
</organism>
<dbReference type="CDD" id="cd01712">
    <property type="entry name" value="PPase_ThiI"/>
    <property type="match status" value="1"/>
</dbReference>
<keyword evidence="3" id="KW-0820">tRNA-binding</keyword>
<dbReference type="AlphaFoldDB" id="K1RU45"/>
<keyword evidence="5" id="KW-0547">Nucleotide-binding</keyword>
<sequence>MNRLILIKYGELTTKKGNRNFFIKTLTKNIEHKLSNFNIKIKKDLSRMCIYFNDCDLKKIIDTIKDIFGIHAYHVAYITNTNIDDIASTVLELLKEKKFKTFKIETKRGDKSFPLSSPEVSKKLGGHILKNIPNINVDVHNPEVLVKVEITATETYIYLDSYKGSGGYPVGTQPRALLMLSGGIDSPVAGYLAMKRGIKLDCVYFEAIPHTSMQAREKVIELTKKLVKYTDSINLHIVNFTPIQEEIYKTSDPNYVITIMRRMMYRIMERLAKRNKAYAIINGESIGQVASQTLVSMRTINSVTNFPVIRPVACLDKLEIIDIAQKIDTYETSILPYEDCCTVFVPKHPVINPNMYTCEELEKKFNFEEMVSVAVKNTMTIKIKDIDDVNDLL</sequence>
<dbReference type="PROSITE" id="PS51165">
    <property type="entry name" value="THUMP"/>
    <property type="match status" value="1"/>
</dbReference>
<dbReference type="PANTHER" id="PTHR43209:SF1">
    <property type="entry name" value="TRNA SULFURTRANSFERASE"/>
    <property type="match status" value="1"/>
</dbReference>
<evidence type="ECO:0000313" key="10">
    <source>
        <dbReference type="EMBL" id="EKC45015.1"/>
    </source>
</evidence>
<name>K1RU45_9ZZZZ</name>
<dbReference type="InterPro" id="IPR003720">
    <property type="entry name" value="tRNA_STrfase"/>
</dbReference>
<dbReference type="GO" id="GO:0016783">
    <property type="term" value="F:sulfurtransferase activity"/>
    <property type="evidence" value="ECO:0007669"/>
    <property type="project" value="InterPro"/>
</dbReference>
<dbReference type="InterPro" id="IPR014729">
    <property type="entry name" value="Rossmann-like_a/b/a_fold"/>
</dbReference>
<dbReference type="NCBIfam" id="TIGR00342">
    <property type="entry name" value="tRNA uracil 4-sulfurtransferase ThiI"/>
    <property type="match status" value="1"/>
</dbReference>
<dbReference type="SUPFAM" id="SSF52402">
    <property type="entry name" value="Adenine nucleotide alpha hydrolases-like"/>
    <property type="match status" value="1"/>
</dbReference>
<evidence type="ECO:0000256" key="7">
    <source>
        <dbReference type="ARBA" id="ARBA00022884"/>
    </source>
</evidence>
<dbReference type="HAMAP" id="MF_00021">
    <property type="entry name" value="ThiI"/>
    <property type="match status" value="1"/>
</dbReference>
<dbReference type="Pfam" id="PF02568">
    <property type="entry name" value="ThiI"/>
    <property type="match status" value="1"/>
</dbReference>
<dbReference type="FunFam" id="3.40.50.620:FF:000053">
    <property type="entry name" value="Probable tRNA sulfurtransferase"/>
    <property type="match status" value="1"/>
</dbReference>
<comment type="subcellular location">
    <subcellularLocation>
        <location evidence="1">Cytoplasm</location>
    </subcellularLocation>
</comment>
<dbReference type="GO" id="GO:0005524">
    <property type="term" value="F:ATP binding"/>
    <property type="evidence" value="ECO:0007669"/>
    <property type="project" value="UniProtKB-KW"/>
</dbReference>
<keyword evidence="4" id="KW-0808">Transferase</keyword>
<evidence type="ECO:0000256" key="4">
    <source>
        <dbReference type="ARBA" id="ARBA00022679"/>
    </source>
</evidence>
<evidence type="ECO:0000256" key="1">
    <source>
        <dbReference type="ARBA" id="ARBA00004496"/>
    </source>
</evidence>
<gene>
    <name evidence="10" type="ORF">OBE_17170</name>
</gene>
<dbReference type="SMART" id="SM00981">
    <property type="entry name" value="THUMP"/>
    <property type="match status" value="1"/>
</dbReference>
<dbReference type="Pfam" id="PF02926">
    <property type="entry name" value="THUMP"/>
    <property type="match status" value="1"/>
</dbReference>
<accession>K1RU45</accession>
<protein>
    <submittedName>
        <fullName evidence="10">Thiamine biosynthesis/tRNA modification protein ThiI</fullName>
    </submittedName>
</protein>
<dbReference type="InterPro" id="IPR049961">
    <property type="entry name" value="ThiI_N"/>
</dbReference>
<dbReference type="InterPro" id="IPR050102">
    <property type="entry name" value="tRNA_sulfurtransferase_ThiI"/>
</dbReference>
<dbReference type="SUPFAM" id="SSF143437">
    <property type="entry name" value="THUMP domain-like"/>
    <property type="match status" value="1"/>
</dbReference>
<dbReference type="GO" id="GO:0000049">
    <property type="term" value="F:tRNA binding"/>
    <property type="evidence" value="ECO:0007669"/>
    <property type="project" value="UniProtKB-KW"/>
</dbReference>
<proteinExistence type="inferred from homology"/>
<dbReference type="InterPro" id="IPR054173">
    <property type="entry name" value="ThiI_fer"/>
</dbReference>
<evidence type="ECO:0000256" key="8">
    <source>
        <dbReference type="ARBA" id="ARBA00022977"/>
    </source>
</evidence>
<dbReference type="CDD" id="cd11716">
    <property type="entry name" value="THUMP_ThiI"/>
    <property type="match status" value="1"/>
</dbReference>
<dbReference type="EMBL" id="AJWZ01011491">
    <property type="protein sequence ID" value="EKC45015.1"/>
    <property type="molecule type" value="Genomic_DNA"/>
</dbReference>
<dbReference type="GO" id="GO:0009228">
    <property type="term" value="P:thiamine biosynthetic process"/>
    <property type="evidence" value="ECO:0007669"/>
    <property type="project" value="UniProtKB-KW"/>
</dbReference>
<reference evidence="10" key="1">
    <citation type="journal article" date="2013" name="Environ. Microbiol.">
        <title>Microbiota from the distal guts of lean and obese adolescents exhibit partial functional redundancy besides clear differences in community structure.</title>
        <authorList>
            <person name="Ferrer M."/>
            <person name="Ruiz A."/>
            <person name="Lanza F."/>
            <person name="Haange S.B."/>
            <person name="Oberbach A."/>
            <person name="Till H."/>
            <person name="Bargiela R."/>
            <person name="Campoy C."/>
            <person name="Segura M.T."/>
            <person name="Richter M."/>
            <person name="von Bergen M."/>
            <person name="Seifert J."/>
            <person name="Suarez A."/>
        </authorList>
    </citation>
    <scope>NUCLEOTIDE SEQUENCE</scope>
</reference>
<dbReference type="Gene3D" id="3.30.2130.30">
    <property type="match status" value="1"/>
</dbReference>
<dbReference type="GO" id="GO:0052837">
    <property type="term" value="P:thiazole biosynthetic process"/>
    <property type="evidence" value="ECO:0007669"/>
    <property type="project" value="TreeGrafter"/>
</dbReference>
<dbReference type="Gene3D" id="3.40.50.620">
    <property type="entry name" value="HUPs"/>
    <property type="match status" value="1"/>
</dbReference>
<evidence type="ECO:0000256" key="3">
    <source>
        <dbReference type="ARBA" id="ARBA00022555"/>
    </source>
</evidence>
<dbReference type="Pfam" id="PF22025">
    <property type="entry name" value="ThiI_fer"/>
    <property type="match status" value="1"/>
</dbReference>
<dbReference type="GO" id="GO:0002937">
    <property type="term" value="P:tRNA 4-thiouridine biosynthesis"/>
    <property type="evidence" value="ECO:0007669"/>
    <property type="project" value="TreeGrafter"/>
</dbReference>
<dbReference type="PANTHER" id="PTHR43209">
    <property type="entry name" value="TRNA SULFURTRANSFERASE"/>
    <property type="match status" value="1"/>
</dbReference>
<dbReference type="InterPro" id="IPR049962">
    <property type="entry name" value="THUMP_ThiI"/>
</dbReference>
<evidence type="ECO:0000256" key="6">
    <source>
        <dbReference type="ARBA" id="ARBA00022840"/>
    </source>
</evidence>
<keyword evidence="2" id="KW-0963">Cytoplasm</keyword>
<evidence type="ECO:0000256" key="5">
    <source>
        <dbReference type="ARBA" id="ARBA00022741"/>
    </source>
</evidence>
<keyword evidence="6" id="KW-0067">ATP-binding</keyword>
<keyword evidence="7" id="KW-0694">RNA-binding</keyword>
<keyword evidence="8" id="KW-0784">Thiamine biosynthesis</keyword>
<dbReference type="InterPro" id="IPR004114">
    <property type="entry name" value="THUMP_dom"/>
</dbReference>
<dbReference type="GO" id="GO:0005829">
    <property type="term" value="C:cytosol"/>
    <property type="evidence" value="ECO:0007669"/>
    <property type="project" value="TreeGrafter"/>
</dbReference>
<feature type="domain" description="THUMP" evidence="9">
    <location>
        <begin position="58"/>
        <end position="161"/>
    </location>
</feature>
<comment type="caution">
    <text evidence="10">The sequence shown here is derived from an EMBL/GenBank/DDBJ whole genome shotgun (WGS) entry which is preliminary data.</text>
</comment>
<dbReference type="InterPro" id="IPR020536">
    <property type="entry name" value="ThiI_AANH"/>
</dbReference>
<evidence type="ECO:0000259" key="9">
    <source>
        <dbReference type="PROSITE" id="PS51165"/>
    </source>
</evidence>
<dbReference type="GO" id="GO:0004810">
    <property type="term" value="F:CCA tRNA nucleotidyltransferase activity"/>
    <property type="evidence" value="ECO:0007669"/>
    <property type="project" value="InterPro"/>
</dbReference>